<comment type="caution">
    <text evidence="1">The sequence shown here is derived from an EMBL/GenBank/DDBJ whole genome shotgun (WGS) entry which is preliminary data.</text>
</comment>
<evidence type="ECO:0000313" key="1">
    <source>
        <dbReference type="EMBL" id="PZD82310.1"/>
    </source>
</evidence>
<dbReference type="AlphaFoldDB" id="A0A2W1K792"/>
<proteinExistence type="predicted"/>
<dbReference type="RefSeq" id="WP_009568923.1">
    <property type="nucleotide sequence ID" value="NZ_AP025160.1"/>
</dbReference>
<organism evidence="1 2">
    <name type="scientific">Acidithiobacillus ferrooxidans</name>
    <name type="common">Thiobacillus ferrooxidans</name>
    <dbReference type="NCBI Taxonomy" id="920"/>
    <lineage>
        <taxon>Bacteria</taxon>
        <taxon>Pseudomonadati</taxon>
        <taxon>Pseudomonadota</taxon>
        <taxon>Acidithiobacillia</taxon>
        <taxon>Acidithiobacillales</taxon>
        <taxon>Acidithiobacillaceae</taxon>
        <taxon>Acidithiobacillus</taxon>
    </lineage>
</organism>
<dbReference type="Proteomes" id="UP000248886">
    <property type="component" value="Unassembled WGS sequence"/>
</dbReference>
<reference evidence="1 2" key="1">
    <citation type="submission" date="2018-06" db="EMBL/GenBank/DDBJ databases">
        <title>Draft sequence of Acidithiobacillus ferrooxidans CCM 4253.</title>
        <authorList>
            <person name="Moya-Beltran A."/>
            <person name="Castro M."/>
            <person name="Covarrubias P.C."/>
            <person name="Issotta F."/>
            <person name="Janiczek O."/>
            <person name="Mandl M."/>
            <person name="Kucera J."/>
            <person name="Quatrini R."/>
        </authorList>
    </citation>
    <scope>NUCLEOTIDE SEQUENCE [LARGE SCALE GENOMIC DNA]</scope>
    <source>
        <strain evidence="1 2">CCM 4253</strain>
    </source>
</reference>
<dbReference type="EMBL" id="QKQP01000001">
    <property type="protein sequence ID" value="PZD82310.1"/>
    <property type="molecule type" value="Genomic_DNA"/>
</dbReference>
<name>A0A2W1K792_ACIFR</name>
<gene>
    <name evidence="1" type="ORF">DN052_04595</name>
</gene>
<protein>
    <submittedName>
        <fullName evidence="1">Uncharacterized protein</fullName>
    </submittedName>
</protein>
<dbReference type="OrthoDB" id="5297103at2"/>
<accession>A0A2W1K792</accession>
<sequence length="112" mass="12818">MTTTYEQQRVLHDESSLMLGAWQFSPEMKQVRDVDATVGTICGHHSPHAVRIFLDGAWTTFCMDCWRRNRRSYRRPDGLLAQTESSAEQVSPTAIRKTFSKPFLQSLRSGGR</sequence>
<dbReference type="GeneID" id="65279965"/>
<evidence type="ECO:0000313" key="2">
    <source>
        <dbReference type="Proteomes" id="UP000248886"/>
    </source>
</evidence>